<evidence type="ECO:0000313" key="2">
    <source>
        <dbReference type="EMBL" id="TCK75358.1"/>
    </source>
</evidence>
<reference evidence="2 3" key="1">
    <citation type="submission" date="2019-03" db="EMBL/GenBank/DDBJ databases">
        <title>Genomic Encyclopedia of Type Strains, Phase IV (KMG-IV): sequencing the most valuable type-strain genomes for metagenomic binning, comparative biology and taxonomic classification.</title>
        <authorList>
            <person name="Goeker M."/>
        </authorList>
    </citation>
    <scope>NUCLEOTIDE SEQUENCE [LARGE SCALE GENOMIC DNA]</scope>
    <source>
        <strain evidence="2 3">DSM 103428</strain>
    </source>
</reference>
<dbReference type="EMBL" id="SMGK01000001">
    <property type="protein sequence ID" value="TCK75358.1"/>
    <property type="molecule type" value="Genomic_DNA"/>
</dbReference>
<dbReference type="PROSITE" id="PS51708">
    <property type="entry name" value="CHAD"/>
    <property type="match status" value="1"/>
</dbReference>
<gene>
    <name evidence="2" type="ORF">C7378_0341</name>
</gene>
<dbReference type="InterPro" id="IPR038186">
    <property type="entry name" value="CHAD_dom_sf"/>
</dbReference>
<dbReference type="OrthoDB" id="117281at2"/>
<organism evidence="2 3">
    <name type="scientific">Acidipila rosea</name>
    <dbReference type="NCBI Taxonomy" id="768535"/>
    <lineage>
        <taxon>Bacteria</taxon>
        <taxon>Pseudomonadati</taxon>
        <taxon>Acidobacteriota</taxon>
        <taxon>Terriglobia</taxon>
        <taxon>Terriglobales</taxon>
        <taxon>Acidobacteriaceae</taxon>
        <taxon>Acidipila</taxon>
    </lineage>
</organism>
<sequence length="287" mass="32093">MQNSRSQGVRESVTALVETLGACSRSPGKDVVHHLRTGARRCEAALDLLLQAKHHPSHDHAAATLRKLLRKIRRAAGPVRDLDVHRGLLKDLVLGEQRKAAASQSLEVRRDARKLDLWLRGRRRKSAVRLTEDAAKWRKQLDKAIGGVESKTYDHSSMAGGAADAALDAFAELTRRLPRLTPENLHDFRKGAKKARYMAEMEGARGRKVAAPLNQMQDEIGIWHDWVVLSEEVRAALKTDSSGLVAIIDAERDRHYTVAYRTAMKLRAKLLVQWRAKKAKVSGHRAV</sequence>
<name>A0A4R1LAA6_9BACT</name>
<dbReference type="PANTHER" id="PTHR39339:SF1">
    <property type="entry name" value="CHAD DOMAIN-CONTAINING PROTEIN"/>
    <property type="match status" value="1"/>
</dbReference>
<evidence type="ECO:0000313" key="3">
    <source>
        <dbReference type="Proteomes" id="UP000295210"/>
    </source>
</evidence>
<proteinExistence type="predicted"/>
<protein>
    <submittedName>
        <fullName evidence="2">CHAD domain-containing protein</fullName>
    </submittedName>
</protein>
<dbReference type="Pfam" id="PF05235">
    <property type="entry name" value="CHAD"/>
    <property type="match status" value="1"/>
</dbReference>
<feature type="domain" description="CHAD" evidence="1">
    <location>
        <begin position="1"/>
        <end position="279"/>
    </location>
</feature>
<accession>A0A4R1LAA6</accession>
<dbReference type="Proteomes" id="UP000295210">
    <property type="component" value="Unassembled WGS sequence"/>
</dbReference>
<keyword evidence="3" id="KW-1185">Reference proteome</keyword>
<evidence type="ECO:0000259" key="1">
    <source>
        <dbReference type="PROSITE" id="PS51708"/>
    </source>
</evidence>
<dbReference type="InterPro" id="IPR007899">
    <property type="entry name" value="CHAD_dom"/>
</dbReference>
<comment type="caution">
    <text evidence="2">The sequence shown here is derived from an EMBL/GenBank/DDBJ whole genome shotgun (WGS) entry which is preliminary data.</text>
</comment>
<dbReference type="AlphaFoldDB" id="A0A4R1LAA6"/>
<dbReference type="PANTHER" id="PTHR39339">
    <property type="entry name" value="SLR1444 PROTEIN"/>
    <property type="match status" value="1"/>
</dbReference>
<dbReference type="SMART" id="SM00880">
    <property type="entry name" value="CHAD"/>
    <property type="match status" value="1"/>
</dbReference>
<dbReference type="Gene3D" id="1.40.20.10">
    <property type="entry name" value="CHAD domain"/>
    <property type="match status" value="1"/>
</dbReference>